<dbReference type="InterPro" id="IPR007159">
    <property type="entry name" value="SpoVT-AbrB_dom"/>
</dbReference>
<sequence length="89" mass="10005">MNEVTTKAFKAGNSVAVRFPKKLGIQPGMELRIREEDGRFIVEPVAAQREFIDLTGIAGAIPGLKPFSREEREFEDVPRDWHLLGITLP</sequence>
<protein>
    <recommendedName>
        <fullName evidence="1">SpoVT-AbrB domain-containing protein</fullName>
    </recommendedName>
</protein>
<gene>
    <name evidence="2" type="ORF">AVDCRST_MAG91-1733</name>
</gene>
<name>A0A6J4T4U6_9SPHN</name>
<dbReference type="InterPro" id="IPR037914">
    <property type="entry name" value="SpoVT-AbrB_sf"/>
</dbReference>
<proteinExistence type="predicted"/>
<dbReference type="SMART" id="SM00966">
    <property type="entry name" value="SpoVT_AbrB"/>
    <property type="match status" value="1"/>
</dbReference>
<evidence type="ECO:0000313" key="2">
    <source>
        <dbReference type="EMBL" id="CAA9513263.1"/>
    </source>
</evidence>
<feature type="domain" description="SpoVT-AbrB" evidence="1">
    <location>
        <begin position="9"/>
        <end position="50"/>
    </location>
</feature>
<dbReference type="GO" id="GO:0003677">
    <property type="term" value="F:DNA binding"/>
    <property type="evidence" value="ECO:0007669"/>
    <property type="project" value="InterPro"/>
</dbReference>
<dbReference type="Gene3D" id="2.10.260.10">
    <property type="match status" value="1"/>
</dbReference>
<accession>A0A6J4T4U6</accession>
<organism evidence="2">
    <name type="scientific">uncultured Sphingomonadaceae bacterium</name>
    <dbReference type="NCBI Taxonomy" id="169976"/>
    <lineage>
        <taxon>Bacteria</taxon>
        <taxon>Pseudomonadati</taxon>
        <taxon>Pseudomonadota</taxon>
        <taxon>Alphaproteobacteria</taxon>
        <taxon>Sphingomonadales</taxon>
        <taxon>Sphingomonadaceae</taxon>
        <taxon>environmental samples</taxon>
    </lineage>
</organism>
<dbReference type="SUPFAM" id="SSF89447">
    <property type="entry name" value="AbrB/MazE/MraZ-like"/>
    <property type="match status" value="1"/>
</dbReference>
<dbReference type="EMBL" id="CADCVX010000331">
    <property type="protein sequence ID" value="CAA9513263.1"/>
    <property type="molecule type" value="Genomic_DNA"/>
</dbReference>
<evidence type="ECO:0000259" key="1">
    <source>
        <dbReference type="SMART" id="SM00966"/>
    </source>
</evidence>
<dbReference type="AlphaFoldDB" id="A0A6J4T4U6"/>
<reference evidence="2" key="1">
    <citation type="submission" date="2020-02" db="EMBL/GenBank/DDBJ databases">
        <authorList>
            <person name="Meier V. D."/>
        </authorList>
    </citation>
    <scope>NUCLEOTIDE SEQUENCE</scope>
    <source>
        <strain evidence="2">AVDCRST_MAG91</strain>
    </source>
</reference>